<evidence type="ECO:0000313" key="3">
    <source>
        <dbReference type="Proteomes" id="UP000811609"/>
    </source>
</evidence>
<comment type="caution">
    <text evidence="2">The sequence shown here is derived from an EMBL/GenBank/DDBJ whole genome shotgun (WGS) entry which is preliminary data.</text>
</comment>
<accession>A0A8T1QKN1</accession>
<sequence>MEEEKKWELEEAPIHGDVLEAVLSRVPLIDLVPASQVSKPWESAVVSSLRHLNPIKPWLIVHTQTTRHPYATTTHAYDPRSDLWVEIEQPPIKHVSVLRSSHSTLLYMQSPFKFAFSFDPLHLMWHLADAPIAWRTDPIVALVGQHIVVAGGVCDFGDDPLPMEIYDLRTGRWETCESLPSILKDSAASTSLSIAVDEQRMYVTEKTSGVTHSFDPSNKTWHGAYNLRPGTNVFSSVIGFLNDRMVVVGLIGDAENVKGVKLWEVRKGTETVDLREMGEMPMKLVEKLKGASPRLRNIAISSMGNLAYLHNPSEPGELILCEVTDGAKCKWGSVRNVVVNEVNRMQTLAFTCSNVGLGDLQAAFSSGDRRFIRC</sequence>
<dbReference type="PANTHER" id="PTHR24414:SF44">
    <property type="entry name" value="F-BOX DOMAIN-CONTAINING PROTEIN"/>
    <property type="match status" value="1"/>
</dbReference>
<name>A0A8T1QKN1_CARIL</name>
<dbReference type="InterPro" id="IPR001810">
    <property type="entry name" value="F-box_dom"/>
</dbReference>
<keyword evidence="3" id="KW-1185">Reference proteome</keyword>
<organism evidence="2 3">
    <name type="scientific">Carya illinoinensis</name>
    <name type="common">Pecan</name>
    <dbReference type="NCBI Taxonomy" id="32201"/>
    <lineage>
        <taxon>Eukaryota</taxon>
        <taxon>Viridiplantae</taxon>
        <taxon>Streptophyta</taxon>
        <taxon>Embryophyta</taxon>
        <taxon>Tracheophyta</taxon>
        <taxon>Spermatophyta</taxon>
        <taxon>Magnoliopsida</taxon>
        <taxon>eudicotyledons</taxon>
        <taxon>Gunneridae</taxon>
        <taxon>Pentapetalae</taxon>
        <taxon>rosids</taxon>
        <taxon>fabids</taxon>
        <taxon>Fagales</taxon>
        <taxon>Juglandaceae</taxon>
        <taxon>Carya</taxon>
    </lineage>
</organism>
<reference evidence="2" key="1">
    <citation type="submission" date="2020-12" db="EMBL/GenBank/DDBJ databases">
        <title>WGS assembly of Carya illinoinensis cv. Pawnee.</title>
        <authorList>
            <person name="Platts A."/>
            <person name="Shu S."/>
            <person name="Wright S."/>
            <person name="Barry K."/>
            <person name="Edger P."/>
            <person name="Pires J.C."/>
            <person name="Schmutz J."/>
        </authorList>
    </citation>
    <scope>NUCLEOTIDE SEQUENCE</scope>
    <source>
        <tissue evidence="2">Leaf</tissue>
    </source>
</reference>
<dbReference type="InterPro" id="IPR050354">
    <property type="entry name" value="F-box/kelch-repeat_ARATH"/>
</dbReference>
<dbReference type="GO" id="GO:0005829">
    <property type="term" value="C:cytosol"/>
    <property type="evidence" value="ECO:0007669"/>
    <property type="project" value="TreeGrafter"/>
</dbReference>
<proteinExistence type="predicted"/>
<feature type="domain" description="F-box" evidence="1">
    <location>
        <begin position="17"/>
        <end position="49"/>
    </location>
</feature>
<dbReference type="EMBL" id="CM031813">
    <property type="protein sequence ID" value="KAG6655027.1"/>
    <property type="molecule type" value="Genomic_DNA"/>
</dbReference>
<dbReference type="Proteomes" id="UP000811609">
    <property type="component" value="Chromosome 5"/>
</dbReference>
<dbReference type="GO" id="GO:0043161">
    <property type="term" value="P:proteasome-mediated ubiquitin-dependent protein catabolic process"/>
    <property type="evidence" value="ECO:0007669"/>
    <property type="project" value="TreeGrafter"/>
</dbReference>
<evidence type="ECO:0000313" key="2">
    <source>
        <dbReference type="EMBL" id="KAG6655027.1"/>
    </source>
</evidence>
<dbReference type="GO" id="GO:0005634">
    <property type="term" value="C:nucleus"/>
    <property type="evidence" value="ECO:0007669"/>
    <property type="project" value="TreeGrafter"/>
</dbReference>
<dbReference type="PANTHER" id="PTHR24414">
    <property type="entry name" value="F-BOX/KELCH-REPEAT PROTEIN SKIP4"/>
    <property type="match status" value="1"/>
</dbReference>
<dbReference type="AlphaFoldDB" id="A0A8T1QKN1"/>
<protein>
    <recommendedName>
        <fullName evidence="1">F-box domain-containing protein</fullName>
    </recommendedName>
</protein>
<gene>
    <name evidence="2" type="ORF">CIPAW_05G186900</name>
</gene>
<dbReference type="Pfam" id="PF00646">
    <property type="entry name" value="F-box"/>
    <property type="match status" value="1"/>
</dbReference>
<evidence type="ECO:0000259" key="1">
    <source>
        <dbReference type="Pfam" id="PF00646"/>
    </source>
</evidence>